<dbReference type="Pfam" id="PF02515">
    <property type="entry name" value="CoA_transf_3"/>
    <property type="match status" value="1"/>
</dbReference>
<keyword evidence="2" id="KW-1185">Reference proteome</keyword>
<accession>A0A6J1WPJ0</accession>
<dbReference type="Proteomes" id="UP001652740">
    <property type="component" value="Unplaced"/>
</dbReference>
<dbReference type="InterPro" id="IPR003673">
    <property type="entry name" value="CoA-Trfase_fam_III"/>
</dbReference>
<dbReference type="FunCoup" id="A0A6J1WPJ0">
    <property type="interactions" value="252"/>
</dbReference>
<dbReference type="GO" id="GO:0005739">
    <property type="term" value="C:mitochondrion"/>
    <property type="evidence" value="ECO:0007669"/>
    <property type="project" value="TreeGrafter"/>
</dbReference>
<name>A0A6J1WPJ0_GALME</name>
<dbReference type="CTD" id="23600"/>
<dbReference type="PANTHER" id="PTHR48228:SF5">
    <property type="entry name" value="ALPHA-METHYLACYL-COA RACEMASE"/>
    <property type="match status" value="1"/>
</dbReference>
<dbReference type="GeneID" id="113516684"/>
<dbReference type="OrthoDB" id="16747at2759"/>
<dbReference type="InterPro" id="IPR044855">
    <property type="entry name" value="CoA-Trfase_III_dom3_sf"/>
</dbReference>
<protein>
    <submittedName>
        <fullName evidence="3">Alpha-methylacyl-CoA racemase</fullName>
    </submittedName>
</protein>
<dbReference type="RefSeq" id="XP_026756943.1">
    <property type="nucleotide sequence ID" value="XM_026901142.3"/>
</dbReference>
<gene>
    <name evidence="3" type="primary">LOC113516684</name>
</gene>
<evidence type="ECO:0000313" key="3">
    <source>
        <dbReference type="RefSeq" id="XP_026756943.1"/>
    </source>
</evidence>
<dbReference type="InterPro" id="IPR023606">
    <property type="entry name" value="CoA-Trfase_III_dom_1_sf"/>
</dbReference>
<sequence>MALKGIKVIEMMGLAPGPFCGSILADFGASVTVVQKIEPSPFDVMSNGKRMISVNLKTKEGVNILRKLCASSDVFLDTFRPGVLEKLGLGPNSLLEENSRLIYARLTGFGQKGNLKLKGGHDINYAAVSGVLSLLRNKKEPPRPPINLLADFAGGSVLCAFGILLALFERTKSGKGQIVDASMTEGLAYIASWLFRSRNLPIWSGEPGTNILDGGAPFYRTYKTKDNKYMAVGALEPKFYSNFLKGLGLSEDDYSQGEDIEHHMKIFEEVFLQKTQNEWCQIFDNLDACVTPVLDFDSIDNEKYYISDNLFKRNANNTIVPKPAPGLSNTPGISVGLQPLPQPGQHTIQVLKELGYDDYVINDLIKQGCVYASQKSNL</sequence>
<dbReference type="PANTHER" id="PTHR48228">
    <property type="entry name" value="SUCCINYL-COA--D-CITRAMALATE COA-TRANSFERASE"/>
    <property type="match status" value="1"/>
</dbReference>
<organism evidence="2 3">
    <name type="scientific">Galleria mellonella</name>
    <name type="common">Greater wax moth</name>
    <dbReference type="NCBI Taxonomy" id="7137"/>
    <lineage>
        <taxon>Eukaryota</taxon>
        <taxon>Metazoa</taxon>
        <taxon>Ecdysozoa</taxon>
        <taxon>Arthropoda</taxon>
        <taxon>Hexapoda</taxon>
        <taxon>Insecta</taxon>
        <taxon>Pterygota</taxon>
        <taxon>Neoptera</taxon>
        <taxon>Endopterygota</taxon>
        <taxon>Lepidoptera</taxon>
        <taxon>Glossata</taxon>
        <taxon>Ditrysia</taxon>
        <taxon>Pyraloidea</taxon>
        <taxon>Pyralidae</taxon>
        <taxon>Galleriinae</taxon>
        <taxon>Galleria</taxon>
    </lineage>
</organism>
<evidence type="ECO:0000256" key="1">
    <source>
        <dbReference type="ARBA" id="ARBA00008383"/>
    </source>
</evidence>
<dbReference type="KEGG" id="gmw:113516684"/>
<dbReference type="GO" id="GO:0008206">
    <property type="term" value="P:bile acid metabolic process"/>
    <property type="evidence" value="ECO:0007669"/>
    <property type="project" value="TreeGrafter"/>
</dbReference>
<comment type="similarity">
    <text evidence="1">Belongs to the CoA-transferase III family.</text>
</comment>
<dbReference type="Gene3D" id="3.30.1540.10">
    <property type="entry name" value="formyl-coa transferase, domain 3"/>
    <property type="match status" value="1"/>
</dbReference>
<evidence type="ECO:0000313" key="2">
    <source>
        <dbReference type="Proteomes" id="UP001652740"/>
    </source>
</evidence>
<reference evidence="3" key="1">
    <citation type="submission" date="2025-08" db="UniProtKB">
        <authorList>
            <consortium name="RefSeq"/>
        </authorList>
    </citation>
    <scope>IDENTIFICATION</scope>
    <source>
        <tissue evidence="3">Whole larvae</tissue>
    </source>
</reference>
<proteinExistence type="inferred from homology"/>
<dbReference type="InParanoid" id="A0A6J1WPJ0"/>
<dbReference type="InterPro" id="IPR050509">
    <property type="entry name" value="CoA-transferase_III"/>
</dbReference>
<dbReference type="AlphaFoldDB" id="A0A6J1WPJ0"/>
<dbReference type="Gene3D" id="3.40.50.10540">
    <property type="entry name" value="Crotonobetainyl-coa:carnitine coa-transferase, domain 1"/>
    <property type="match status" value="1"/>
</dbReference>
<dbReference type="GO" id="GO:0008111">
    <property type="term" value="F:alpha-methylacyl-CoA racemase activity"/>
    <property type="evidence" value="ECO:0007669"/>
    <property type="project" value="TreeGrafter"/>
</dbReference>
<dbReference type="SUPFAM" id="SSF89796">
    <property type="entry name" value="CoA-transferase family III (CaiB/BaiF)"/>
    <property type="match status" value="1"/>
</dbReference>